<dbReference type="EMBL" id="QGTQ01000012">
    <property type="protein sequence ID" value="PWW00789.1"/>
    <property type="molecule type" value="Genomic_DNA"/>
</dbReference>
<dbReference type="AlphaFoldDB" id="A0A2V2YVI9"/>
<name>A0A2V2YVI9_9BACL</name>
<organism evidence="1 2">
    <name type="scientific">Paenibacillus cellulosilyticus</name>
    <dbReference type="NCBI Taxonomy" id="375489"/>
    <lineage>
        <taxon>Bacteria</taxon>
        <taxon>Bacillati</taxon>
        <taxon>Bacillota</taxon>
        <taxon>Bacilli</taxon>
        <taxon>Bacillales</taxon>
        <taxon>Paenibacillaceae</taxon>
        <taxon>Paenibacillus</taxon>
    </lineage>
</organism>
<evidence type="ECO:0000313" key="1">
    <source>
        <dbReference type="EMBL" id="PWW00789.1"/>
    </source>
</evidence>
<protein>
    <recommendedName>
        <fullName evidence="3">Butirosin biosynthesis protein H-like</fullName>
    </recommendedName>
</protein>
<proteinExistence type="predicted"/>
<dbReference type="RefSeq" id="WP_110045004.1">
    <property type="nucleotide sequence ID" value="NZ_CP054612.1"/>
</dbReference>
<sequence length="351" mass="41699">MQSVLLPLNTPLSKAHPHNAYQLSILACKEETRTWIYMNYIHLVAEAKNENHPIAFFLPDNSGYNWNCVTPWFEYNVLTRDFISECRWDFSTIVKKAIFNNNYIYLYINEKYIPGTYWHSKGIDYSHSLLLHGYNELTNEVSFLIYDASRALSVRSIPMNEMEKAFYDNQYRCERYENQIYLLKLREQLGYKLGFDLKYMIEQLVTYRDEKPVVFNVLDRHTDDRYRYGLAVYDSMINYMDMICHGLVTNAREGIIIPMHLLMEHKHIMVERLKFLAEHYTHLEVSSFIEEFEYLKKSFESLRNNALKFELTGNPVIISKLIGCMAELKENERSSLTKLINFLESNYTESE</sequence>
<dbReference type="Proteomes" id="UP000246635">
    <property type="component" value="Unassembled WGS sequence"/>
</dbReference>
<gene>
    <name evidence="1" type="ORF">DFQ01_112142</name>
</gene>
<evidence type="ECO:0008006" key="3">
    <source>
        <dbReference type="Google" id="ProtNLM"/>
    </source>
</evidence>
<comment type="caution">
    <text evidence="1">The sequence shown here is derived from an EMBL/GenBank/DDBJ whole genome shotgun (WGS) entry which is preliminary data.</text>
</comment>
<evidence type="ECO:0000313" key="2">
    <source>
        <dbReference type="Proteomes" id="UP000246635"/>
    </source>
</evidence>
<reference evidence="1 2" key="1">
    <citation type="submission" date="2018-05" db="EMBL/GenBank/DDBJ databases">
        <title>Genomic Encyclopedia of Type Strains, Phase III (KMG-III): the genomes of soil and plant-associated and newly described type strains.</title>
        <authorList>
            <person name="Whitman W."/>
        </authorList>
    </citation>
    <scope>NUCLEOTIDE SEQUENCE [LARGE SCALE GENOMIC DNA]</scope>
    <source>
        <strain evidence="1 2">CECT 5696</strain>
    </source>
</reference>
<accession>A0A2V2YVI9</accession>
<dbReference type="OrthoDB" id="2570504at2"/>
<keyword evidence="2" id="KW-1185">Reference proteome</keyword>